<evidence type="ECO:0000313" key="3">
    <source>
        <dbReference type="EMBL" id="KAA5804992.1"/>
    </source>
</evidence>
<protein>
    <recommendedName>
        <fullName evidence="2">Tail specific protease domain-containing protein</fullName>
    </recommendedName>
</protein>
<feature type="domain" description="Tail specific protease" evidence="2">
    <location>
        <begin position="234"/>
        <end position="378"/>
    </location>
</feature>
<gene>
    <name evidence="3" type="ORF">F1654_03070</name>
</gene>
<feature type="signal peptide" evidence="1">
    <location>
        <begin position="1"/>
        <end position="23"/>
    </location>
</feature>
<proteinExistence type="predicted"/>
<dbReference type="GO" id="GO:0008236">
    <property type="term" value="F:serine-type peptidase activity"/>
    <property type="evidence" value="ECO:0007669"/>
    <property type="project" value="InterPro"/>
</dbReference>
<keyword evidence="1" id="KW-0732">Signal</keyword>
<reference evidence="3 4" key="1">
    <citation type="submission" date="2019-09" db="EMBL/GenBank/DDBJ databases">
        <authorList>
            <person name="Kevbrin V."/>
            <person name="Grouzdev D.S."/>
        </authorList>
    </citation>
    <scope>NUCLEOTIDE SEQUENCE [LARGE SCALE GENOMIC DNA]</scope>
    <source>
        <strain evidence="3 4">G-192</strain>
    </source>
</reference>
<dbReference type="GO" id="GO:0006508">
    <property type="term" value="P:proteolysis"/>
    <property type="evidence" value="ECO:0007669"/>
    <property type="project" value="InterPro"/>
</dbReference>
<dbReference type="InterPro" id="IPR005151">
    <property type="entry name" value="Tail-specific_protease"/>
</dbReference>
<dbReference type="RefSeq" id="WP_150022023.1">
    <property type="nucleotide sequence ID" value="NZ_VWOJ01000001.1"/>
</dbReference>
<dbReference type="Gene3D" id="2.30.42.10">
    <property type="match status" value="1"/>
</dbReference>
<dbReference type="AlphaFoldDB" id="A0A5M6ZJJ8"/>
<dbReference type="InterPro" id="IPR029045">
    <property type="entry name" value="ClpP/crotonase-like_dom_sf"/>
</dbReference>
<evidence type="ECO:0000256" key="1">
    <source>
        <dbReference type="SAM" id="SignalP"/>
    </source>
</evidence>
<name>A0A5M6ZJJ8_9PROT</name>
<dbReference type="SUPFAM" id="SSF50156">
    <property type="entry name" value="PDZ domain-like"/>
    <property type="match status" value="1"/>
</dbReference>
<dbReference type="Pfam" id="PF03572">
    <property type="entry name" value="Peptidase_S41"/>
    <property type="match status" value="1"/>
</dbReference>
<dbReference type="EMBL" id="VWOJ01000001">
    <property type="protein sequence ID" value="KAA5804992.1"/>
    <property type="molecule type" value="Genomic_DNA"/>
</dbReference>
<dbReference type="Proteomes" id="UP000325122">
    <property type="component" value="Unassembled WGS sequence"/>
</dbReference>
<dbReference type="InterPro" id="IPR036034">
    <property type="entry name" value="PDZ_sf"/>
</dbReference>
<feature type="chain" id="PRO_5024411164" description="Tail specific protease domain-containing protein" evidence="1">
    <location>
        <begin position="24"/>
        <end position="419"/>
    </location>
</feature>
<organism evidence="3 4">
    <name type="scientific">Alkalicaulis satelles</name>
    <dbReference type="NCBI Taxonomy" id="2609175"/>
    <lineage>
        <taxon>Bacteria</taxon>
        <taxon>Pseudomonadati</taxon>
        <taxon>Pseudomonadota</taxon>
        <taxon>Alphaproteobacteria</taxon>
        <taxon>Maricaulales</taxon>
        <taxon>Maricaulaceae</taxon>
        <taxon>Alkalicaulis</taxon>
    </lineage>
</organism>
<dbReference type="Gene3D" id="3.90.226.10">
    <property type="entry name" value="2-enoyl-CoA Hydratase, Chain A, domain 1"/>
    <property type="match status" value="1"/>
</dbReference>
<sequence length="419" mass="44381">MSRGVSWLVAWGLFCLAFAPALADGADENPYRTDARALLDLISHNYAYLDRFEGANPALTAQGVNLDEVTDAASLLDFAECALFALKDHHAIMGVNAARSYGLTPSHADLWVEDIDGRLVITDVRRGSPAAAAGVQPGSELLEIEGLPAEDAIGRLCGGPYATSQDRGFAARVLAAGRRDRPRQLVILDAHGVQASVELAPFSAPQGREPIDAWRAGTGALVLRFNDSLGADGLAGHIDDALEHADAAGVILDLRDTPGGGNSLNARALLGRFLSETRPYQRHELVREARETGIVRLWVEEAAPRAPALAHVPVVVLVGRWTGSMGEGIAIGFDHAAGAPVMGSRMAGLRGAVYDFVLPHTGWAVKLPAERLSHVDGAPREAYAPSIQLDTSETLDGQGEDIALNRALEVLSAMQGRAP</sequence>
<keyword evidence="4" id="KW-1185">Reference proteome</keyword>
<comment type="caution">
    <text evidence="3">The sequence shown here is derived from an EMBL/GenBank/DDBJ whole genome shotgun (WGS) entry which is preliminary data.</text>
</comment>
<accession>A0A5M6ZJJ8</accession>
<evidence type="ECO:0000313" key="4">
    <source>
        <dbReference type="Proteomes" id="UP000325122"/>
    </source>
</evidence>
<evidence type="ECO:0000259" key="2">
    <source>
        <dbReference type="Pfam" id="PF03572"/>
    </source>
</evidence>
<dbReference type="SUPFAM" id="SSF52096">
    <property type="entry name" value="ClpP/crotonase"/>
    <property type="match status" value="1"/>
</dbReference>